<dbReference type="Proteomes" id="UP000007752">
    <property type="component" value="Chromosome 11"/>
</dbReference>
<accession>B9GAP2</accession>
<dbReference type="AlphaFoldDB" id="B9GAP2"/>
<organism evidence="2">
    <name type="scientific">Oryza sativa subsp. japonica</name>
    <name type="common">Rice</name>
    <dbReference type="NCBI Taxonomy" id="39947"/>
    <lineage>
        <taxon>Eukaryota</taxon>
        <taxon>Viridiplantae</taxon>
        <taxon>Streptophyta</taxon>
        <taxon>Embryophyta</taxon>
        <taxon>Tracheophyta</taxon>
        <taxon>Spermatophyta</taxon>
        <taxon>Magnoliopsida</taxon>
        <taxon>Liliopsida</taxon>
        <taxon>Poales</taxon>
        <taxon>Poaceae</taxon>
        <taxon>BOP clade</taxon>
        <taxon>Oryzoideae</taxon>
        <taxon>Oryzeae</taxon>
        <taxon>Oryzinae</taxon>
        <taxon>Oryza</taxon>
        <taxon>Oryza sativa</taxon>
    </lineage>
</organism>
<proteinExistence type="predicted"/>
<evidence type="ECO:0000256" key="1">
    <source>
        <dbReference type="SAM" id="MobiDB-lite"/>
    </source>
</evidence>
<name>B9GAP2_ORYSJ</name>
<reference evidence="2" key="1">
    <citation type="journal article" date="2005" name="PLoS Biol.">
        <title>The genomes of Oryza sativa: a history of duplications.</title>
        <authorList>
            <person name="Yu J."/>
            <person name="Wang J."/>
            <person name="Lin W."/>
            <person name="Li S."/>
            <person name="Li H."/>
            <person name="Zhou J."/>
            <person name="Ni P."/>
            <person name="Dong W."/>
            <person name="Hu S."/>
            <person name="Zeng C."/>
            <person name="Zhang J."/>
            <person name="Zhang Y."/>
            <person name="Li R."/>
            <person name="Xu Z."/>
            <person name="Li S."/>
            <person name="Li X."/>
            <person name="Zheng H."/>
            <person name="Cong L."/>
            <person name="Lin L."/>
            <person name="Yin J."/>
            <person name="Geng J."/>
            <person name="Li G."/>
            <person name="Shi J."/>
            <person name="Liu J."/>
            <person name="Lv H."/>
            <person name="Li J."/>
            <person name="Wang J."/>
            <person name="Deng Y."/>
            <person name="Ran L."/>
            <person name="Shi X."/>
            <person name="Wang X."/>
            <person name="Wu Q."/>
            <person name="Li C."/>
            <person name="Ren X."/>
            <person name="Wang J."/>
            <person name="Wang X."/>
            <person name="Li D."/>
            <person name="Liu D."/>
            <person name="Zhang X."/>
            <person name="Ji Z."/>
            <person name="Zhao W."/>
            <person name="Sun Y."/>
            <person name="Zhang Z."/>
            <person name="Bao J."/>
            <person name="Han Y."/>
            <person name="Dong L."/>
            <person name="Ji J."/>
            <person name="Chen P."/>
            <person name="Wu S."/>
            <person name="Liu J."/>
            <person name="Xiao Y."/>
            <person name="Bu D."/>
            <person name="Tan J."/>
            <person name="Yang L."/>
            <person name="Ye C."/>
            <person name="Zhang J."/>
            <person name="Xu J."/>
            <person name="Zhou Y."/>
            <person name="Yu Y."/>
            <person name="Zhang B."/>
            <person name="Zhuang S."/>
            <person name="Wei H."/>
            <person name="Liu B."/>
            <person name="Lei M."/>
            <person name="Yu H."/>
            <person name="Li Y."/>
            <person name="Xu H."/>
            <person name="Wei S."/>
            <person name="He X."/>
            <person name="Fang L."/>
            <person name="Zhang Z."/>
            <person name="Zhang Y."/>
            <person name="Huang X."/>
            <person name="Su Z."/>
            <person name="Tong W."/>
            <person name="Li J."/>
            <person name="Tong Z."/>
            <person name="Li S."/>
            <person name="Ye J."/>
            <person name="Wang L."/>
            <person name="Fang L."/>
            <person name="Lei T."/>
            <person name="Chen C."/>
            <person name="Chen H."/>
            <person name="Xu Z."/>
            <person name="Li H."/>
            <person name="Huang H."/>
            <person name="Zhang F."/>
            <person name="Xu H."/>
            <person name="Li N."/>
            <person name="Zhao C."/>
            <person name="Li S."/>
            <person name="Dong L."/>
            <person name="Huang Y."/>
            <person name="Li L."/>
            <person name="Xi Y."/>
            <person name="Qi Q."/>
            <person name="Li W."/>
            <person name="Zhang B."/>
            <person name="Hu W."/>
            <person name="Zhang Y."/>
            <person name="Tian X."/>
            <person name="Jiao Y."/>
            <person name="Liang X."/>
            <person name="Jin J."/>
            <person name="Gao L."/>
            <person name="Zheng W."/>
            <person name="Hao B."/>
            <person name="Liu S."/>
            <person name="Wang W."/>
            <person name="Yuan L."/>
            <person name="Cao M."/>
            <person name="McDermott J."/>
            <person name="Samudrala R."/>
            <person name="Wang J."/>
            <person name="Wong G.K."/>
            <person name="Yang H."/>
        </authorList>
    </citation>
    <scope>NUCLEOTIDE SEQUENCE [LARGE SCALE GENOMIC DNA]</scope>
</reference>
<evidence type="ECO:0000313" key="2">
    <source>
        <dbReference type="EMBL" id="EEE52098.1"/>
    </source>
</evidence>
<dbReference type="EMBL" id="CM000148">
    <property type="protein sequence ID" value="EEE52098.1"/>
    <property type="molecule type" value="Genomic_DNA"/>
</dbReference>
<gene>
    <name evidence="2" type="ORF">OsJ_33889</name>
</gene>
<sequence length="129" mass="13345">MVVMRWMAESFSTLDYAMCGPLEPPPPPKPAVVALWDGGSRIHASVPPTPKAAFASASAKPVATARFDNAHPLSRRCSLGQGCRIRAPLLLPTTGEPDPANPEAASASAKAAVIALKGGSVGSAHHRRS</sequence>
<feature type="region of interest" description="Disordered" evidence="1">
    <location>
        <begin position="90"/>
        <end position="109"/>
    </location>
</feature>
<protein>
    <submittedName>
        <fullName evidence="2">Uncharacterized protein</fullName>
    </submittedName>
</protein>
<reference evidence="2" key="2">
    <citation type="submission" date="2008-12" db="EMBL/GenBank/DDBJ databases">
        <title>Improved gene annotation of the rice (Oryza sativa) genomes.</title>
        <authorList>
            <person name="Wang J."/>
            <person name="Li R."/>
            <person name="Fan W."/>
            <person name="Huang Q."/>
            <person name="Zhang J."/>
            <person name="Zhou Y."/>
            <person name="Hu Y."/>
            <person name="Zi S."/>
            <person name="Li J."/>
            <person name="Ni P."/>
            <person name="Zheng H."/>
            <person name="Zhang Y."/>
            <person name="Zhao M."/>
            <person name="Hao Q."/>
            <person name="McDermott J."/>
            <person name="Samudrala R."/>
            <person name="Kristiansen K."/>
            <person name="Wong G.K.-S."/>
        </authorList>
    </citation>
    <scope>NUCLEOTIDE SEQUENCE</scope>
</reference>